<feature type="domain" description="F-box" evidence="2">
    <location>
        <begin position="438"/>
        <end position="486"/>
    </location>
</feature>
<evidence type="ECO:0000313" key="4">
    <source>
        <dbReference type="Proteomes" id="UP001341281"/>
    </source>
</evidence>
<dbReference type="InterPro" id="IPR032675">
    <property type="entry name" value="LRR_dom_sf"/>
</dbReference>
<dbReference type="InterPro" id="IPR006553">
    <property type="entry name" value="Leu-rich_rpt_Cys-con_subtyp"/>
</dbReference>
<dbReference type="PANTHER" id="PTHR38926:SF76">
    <property type="entry name" value="F-BOX DOMAIN-CONTAINING PROTEIN"/>
    <property type="match status" value="1"/>
</dbReference>
<feature type="compositionally biased region" description="Acidic residues" evidence="1">
    <location>
        <begin position="1003"/>
        <end position="1025"/>
    </location>
</feature>
<gene>
    <name evidence="3" type="ORF">U9M48_040500</name>
</gene>
<feature type="compositionally biased region" description="Pro residues" evidence="1">
    <location>
        <begin position="346"/>
        <end position="357"/>
    </location>
</feature>
<evidence type="ECO:0000313" key="3">
    <source>
        <dbReference type="EMBL" id="WVZ94631.1"/>
    </source>
</evidence>
<feature type="region of interest" description="Disordered" evidence="1">
    <location>
        <begin position="1000"/>
        <end position="1026"/>
    </location>
</feature>
<dbReference type="SUPFAM" id="SSF52047">
    <property type="entry name" value="RNI-like"/>
    <property type="match status" value="2"/>
</dbReference>
<reference evidence="3 4" key="1">
    <citation type="submission" date="2024-02" db="EMBL/GenBank/DDBJ databases">
        <title>High-quality chromosome-scale genome assembly of Pensacola bahiagrass (Paspalum notatum Flugge var. saurae).</title>
        <authorList>
            <person name="Vega J.M."/>
            <person name="Podio M."/>
            <person name="Orjuela J."/>
            <person name="Siena L.A."/>
            <person name="Pessino S.C."/>
            <person name="Combes M.C."/>
            <person name="Mariac C."/>
            <person name="Albertini E."/>
            <person name="Pupilli F."/>
            <person name="Ortiz J.P.A."/>
            <person name="Leblanc O."/>
        </authorList>
    </citation>
    <scope>NUCLEOTIDE SEQUENCE [LARGE SCALE GENOMIC DNA]</scope>
    <source>
        <strain evidence="3">R1</strain>
        <tissue evidence="3">Leaf</tissue>
    </source>
</reference>
<protein>
    <recommendedName>
        <fullName evidence="2">F-box domain-containing protein</fullName>
    </recommendedName>
</protein>
<accession>A0AAQ3XE95</accession>
<feature type="region of interest" description="Disordered" evidence="1">
    <location>
        <begin position="304"/>
        <end position="436"/>
    </location>
</feature>
<sequence length="1222" mass="136619">MPTTTSSQPPEPPPPASAGAGRDWSEVPLDALVQVFTRLGPIEILMGSGLVCHSWLQASKSPELWSSLDMATHKAVEELDHGALRAMAKAAVDRADGRLEVFLAKYFVTDGLLKHISSRSSCLRRLSLASCGEVTNKGFLELVARSPVLEELSLELCPKVGGRGVYEAAGRACPRLRSFSLRRECFRFSRESPRRVGEALGIAAAMPALRSLTLVSCNVSNGEVMAVVDGCPRLEALCLRGCYKVIADGELRARCGGITTLTLPDDLHQSTVYVAVYEDCHHVSADDSSYYRFSIEIAPNHRLNLSSPLVPTTGDAMPSSSASRRRRRTKHAPPAAHQEAAGPAGGPAPVPRLPPPAAFARRPDPSPDAAAEVERARGPVAAPRLPPPAVFARKLNRESPPNPNPSPSESEMPPPPSSSASSSSRRGRGRKKDEAEKVRDWAALPLDAITAILGKLDHIEILLGPGKVCRSWRRAARDEPALWRRIDMRGHPELDRRVNLYGMAQEAIRRARGQCEAFWAEYAADDDVLHLLGDEAPSLKSLRLICCQDIIEFEDEIKKFPLLEELEISLFTNIGGKHVFEEVGKACPELKHFRFNRYRFYSLGNDESSEDDDSEFKYNKDDNALGIANMHGLRSLQLFGHDFTNEGLTAILDNCPHLESLDIRHCFNIVMDDALRAKCAAIKTLRLPYDSTDDYDLQFEGPILSPSDLGIDSDSDDCFYGGPDYILDSDEYDDYCDPLRYLDGVYESELGPEDRMFLKATKVTQSIYPLLPLVPFKCGRKASATNKSPRTRNRRQRRQRYHKLCTMDVDPSPMPESPVREWSELPADPLTSIFMKLGAIEILMGAGLVCRSWLAAAKAPELWRFVDMTRHKLVFMKEPRTLCPMAKAAIDRSDGRMESFWGQQFVTGELLDYIATRANSLKSIRLISCIYFCEDSLVNVADKCPLLEEIECSYLTPPAEFFRCLGNVRPQLQRLRIHAEERGYDSDEIMREMKMESRQLDYGYEDEDREGDEEDEDEESEEESAEAWVARKNRDAFAIAESLHELRLLQMAGNNLTNKGLYAILKGCPHLECLDISNCSNLHVNDELRARCSKLKHVWLPRQWNKVHCSDLQDIIGEHEGEDYSHIVSDNTTIWICALRQRWMMVLMVATTGKTIRPPSSLDEFSHPDLSKVTCDDTRFELACPGPRLPVSQFASSPPRGFRFDGCCPPRIASPRARASEK</sequence>
<dbReference type="PANTHER" id="PTHR38926">
    <property type="entry name" value="F-BOX DOMAIN CONTAINING PROTEIN, EXPRESSED"/>
    <property type="match status" value="1"/>
</dbReference>
<organism evidence="3 4">
    <name type="scientific">Paspalum notatum var. saurae</name>
    <dbReference type="NCBI Taxonomy" id="547442"/>
    <lineage>
        <taxon>Eukaryota</taxon>
        <taxon>Viridiplantae</taxon>
        <taxon>Streptophyta</taxon>
        <taxon>Embryophyta</taxon>
        <taxon>Tracheophyta</taxon>
        <taxon>Spermatophyta</taxon>
        <taxon>Magnoliopsida</taxon>
        <taxon>Liliopsida</taxon>
        <taxon>Poales</taxon>
        <taxon>Poaceae</taxon>
        <taxon>PACMAD clade</taxon>
        <taxon>Panicoideae</taxon>
        <taxon>Andropogonodae</taxon>
        <taxon>Paspaleae</taxon>
        <taxon>Paspalinae</taxon>
        <taxon>Paspalum</taxon>
    </lineage>
</organism>
<evidence type="ECO:0000256" key="1">
    <source>
        <dbReference type="SAM" id="MobiDB-lite"/>
    </source>
</evidence>
<dbReference type="EMBL" id="CP144753">
    <property type="protein sequence ID" value="WVZ94631.1"/>
    <property type="molecule type" value="Genomic_DNA"/>
</dbReference>
<dbReference type="InterPro" id="IPR001810">
    <property type="entry name" value="F-box_dom"/>
</dbReference>
<feature type="compositionally biased region" description="Low complexity" evidence="1">
    <location>
        <begin position="332"/>
        <end position="342"/>
    </location>
</feature>
<feature type="region of interest" description="Disordered" evidence="1">
    <location>
        <begin position="1"/>
        <end position="23"/>
    </location>
</feature>
<dbReference type="Pfam" id="PF13516">
    <property type="entry name" value="LRR_6"/>
    <property type="match status" value="1"/>
</dbReference>
<dbReference type="Gene3D" id="3.80.10.10">
    <property type="entry name" value="Ribonuclease Inhibitor"/>
    <property type="match status" value="4"/>
</dbReference>
<dbReference type="PROSITE" id="PS50181">
    <property type="entry name" value="FBOX"/>
    <property type="match status" value="1"/>
</dbReference>
<proteinExistence type="predicted"/>
<evidence type="ECO:0000259" key="2">
    <source>
        <dbReference type="PROSITE" id="PS50181"/>
    </source>
</evidence>
<keyword evidence="4" id="KW-1185">Reference proteome</keyword>
<dbReference type="InterPro" id="IPR001611">
    <property type="entry name" value="Leu-rich_rpt"/>
</dbReference>
<name>A0AAQ3XE95_PASNO</name>
<feature type="compositionally biased region" description="Pro residues" evidence="1">
    <location>
        <begin position="400"/>
        <end position="417"/>
    </location>
</feature>
<dbReference type="SMART" id="SM00256">
    <property type="entry name" value="FBOX"/>
    <property type="match status" value="3"/>
</dbReference>
<dbReference type="SMART" id="SM00367">
    <property type="entry name" value="LRR_CC"/>
    <property type="match status" value="9"/>
</dbReference>
<dbReference type="InterPro" id="IPR036047">
    <property type="entry name" value="F-box-like_dom_sf"/>
</dbReference>
<dbReference type="SUPFAM" id="SSF81383">
    <property type="entry name" value="F-box domain"/>
    <property type="match status" value="3"/>
</dbReference>
<dbReference type="Pfam" id="PF12937">
    <property type="entry name" value="F-box-like"/>
    <property type="match status" value="3"/>
</dbReference>
<dbReference type="Gene3D" id="1.20.1280.50">
    <property type="match status" value="3"/>
</dbReference>
<dbReference type="AlphaFoldDB" id="A0AAQ3XE95"/>
<dbReference type="FunFam" id="1.20.1280.50:FF:000037">
    <property type="entry name" value="F-box protein SKIP19"/>
    <property type="match status" value="3"/>
</dbReference>
<dbReference type="Proteomes" id="UP001341281">
    <property type="component" value="Chromosome 09"/>
</dbReference>